<dbReference type="GO" id="GO:0004175">
    <property type="term" value="F:endopeptidase activity"/>
    <property type="evidence" value="ECO:0007669"/>
    <property type="project" value="TreeGrafter"/>
</dbReference>
<organism evidence="2">
    <name type="scientific">Hemiselmis tepida</name>
    <dbReference type="NCBI Taxonomy" id="464990"/>
    <lineage>
        <taxon>Eukaryota</taxon>
        <taxon>Cryptophyceae</taxon>
        <taxon>Cryptomonadales</taxon>
        <taxon>Hemiselmidaceae</taxon>
        <taxon>Hemiselmis</taxon>
    </lineage>
</organism>
<name>A0A7S0VDF8_9CRYP</name>
<dbReference type="InterPro" id="IPR041489">
    <property type="entry name" value="PDZ_6"/>
</dbReference>
<dbReference type="InterPro" id="IPR036034">
    <property type="entry name" value="PDZ_sf"/>
</dbReference>
<evidence type="ECO:0000313" key="2">
    <source>
        <dbReference type="EMBL" id="CAD8785996.1"/>
    </source>
</evidence>
<accession>A0A7S0VDF8</accession>
<dbReference type="Pfam" id="PF17820">
    <property type="entry name" value="PDZ_6"/>
    <property type="match status" value="1"/>
</dbReference>
<protein>
    <recommendedName>
        <fullName evidence="1">PDZ domain-containing protein</fullName>
    </recommendedName>
</protein>
<dbReference type="Gene3D" id="2.30.42.10">
    <property type="match status" value="1"/>
</dbReference>
<dbReference type="EMBL" id="HBFN01007337">
    <property type="protein sequence ID" value="CAD8785996.1"/>
    <property type="molecule type" value="Transcribed_RNA"/>
</dbReference>
<evidence type="ECO:0000259" key="1">
    <source>
        <dbReference type="PROSITE" id="PS50106"/>
    </source>
</evidence>
<dbReference type="SMART" id="SM00228">
    <property type="entry name" value="PDZ"/>
    <property type="match status" value="1"/>
</dbReference>
<gene>
    <name evidence="2" type="ORF">HTEP1355_LOCUS4284</name>
</gene>
<sequence length="106" mass="11271">MNPAAERRPALPAWDISQSRDSQPQMVGIGLTFKRDKEKGYVVKRVVPGGPSYLDGGVQPGDTFLEVDGVSVRGKTPEELTRLVLGPVGSSVSLMVSRGGGRFVCA</sequence>
<reference evidence="2" key="1">
    <citation type="submission" date="2021-01" db="EMBL/GenBank/DDBJ databases">
        <authorList>
            <person name="Corre E."/>
            <person name="Pelletier E."/>
            <person name="Niang G."/>
            <person name="Scheremetjew M."/>
            <person name="Finn R."/>
            <person name="Kale V."/>
            <person name="Holt S."/>
            <person name="Cochrane G."/>
            <person name="Meng A."/>
            <person name="Brown T."/>
            <person name="Cohen L."/>
        </authorList>
    </citation>
    <scope>NUCLEOTIDE SEQUENCE</scope>
    <source>
        <strain evidence="2">CCMP443</strain>
    </source>
</reference>
<dbReference type="PROSITE" id="PS50106">
    <property type="entry name" value="PDZ"/>
    <property type="match status" value="1"/>
</dbReference>
<dbReference type="PANTHER" id="PTHR32060">
    <property type="entry name" value="TAIL-SPECIFIC PROTEASE"/>
    <property type="match status" value="1"/>
</dbReference>
<dbReference type="InterPro" id="IPR001478">
    <property type="entry name" value="PDZ"/>
</dbReference>
<dbReference type="PANTHER" id="PTHR32060:SF22">
    <property type="entry name" value="CARBOXYL-TERMINAL-PROCESSING PEPTIDASE 3, CHLOROPLASTIC"/>
    <property type="match status" value="1"/>
</dbReference>
<dbReference type="SUPFAM" id="SSF50156">
    <property type="entry name" value="PDZ domain-like"/>
    <property type="match status" value="1"/>
</dbReference>
<proteinExistence type="predicted"/>
<feature type="domain" description="PDZ" evidence="1">
    <location>
        <begin position="15"/>
        <end position="84"/>
    </location>
</feature>
<dbReference type="AlphaFoldDB" id="A0A7S0VDF8"/>